<protein>
    <recommendedName>
        <fullName evidence="1">Tetrapyrrole biosynthesis uroporphyrinogen III synthase domain-containing protein</fullName>
    </recommendedName>
</protein>
<dbReference type="GO" id="GO:0004852">
    <property type="term" value="F:uroporphyrinogen-III synthase activity"/>
    <property type="evidence" value="ECO:0007669"/>
    <property type="project" value="InterPro"/>
</dbReference>
<dbReference type="PANTHER" id="PTHR12390:SF0">
    <property type="entry name" value="UROPORPHYRINOGEN-III SYNTHASE"/>
    <property type="match status" value="1"/>
</dbReference>
<accession>A0A644UWC3</accession>
<name>A0A644UWC3_9ZZZZ</name>
<proteinExistence type="predicted"/>
<dbReference type="AlphaFoldDB" id="A0A644UWC3"/>
<dbReference type="InterPro" id="IPR036108">
    <property type="entry name" value="4pyrrol_syn_uPrphyn_synt_sf"/>
</dbReference>
<evidence type="ECO:0000313" key="2">
    <source>
        <dbReference type="EMBL" id="MPL83065.1"/>
    </source>
</evidence>
<dbReference type="CDD" id="cd06578">
    <property type="entry name" value="HemD"/>
    <property type="match status" value="1"/>
</dbReference>
<dbReference type="SUPFAM" id="SSF69618">
    <property type="entry name" value="HemD-like"/>
    <property type="match status" value="1"/>
</dbReference>
<dbReference type="GO" id="GO:0006780">
    <property type="term" value="P:uroporphyrinogen III biosynthetic process"/>
    <property type="evidence" value="ECO:0007669"/>
    <property type="project" value="InterPro"/>
</dbReference>
<gene>
    <name evidence="2" type="ORF">SDC9_29015</name>
</gene>
<dbReference type="InterPro" id="IPR003754">
    <property type="entry name" value="4pyrrol_synth_uPrphyn_synth"/>
</dbReference>
<dbReference type="GO" id="GO:0005829">
    <property type="term" value="C:cytosol"/>
    <property type="evidence" value="ECO:0007669"/>
    <property type="project" value="TreeGrafter"/>
</dbReference>
<dbReference type="EMBL" id="VSSQ01000171">
    <property type="protein sequence ID" value="MPL83065.1"/>
    <property type="molecule type" value="Genomic_DNA"/>
</dbReference>
<dbReference type="InterPro" id="IPR039793">
    <property type="entry name" value="UROS/Hem4"/>
</dbReference>
<feature type="domain" description="Tetrapyrrole biosynthesis uroporphyrinogen III synthase" evidence="1">
    <location>
        <begin position="55"/>
        <end position="237"/>
    </location>
</feature>
<dbReference type="Gene3D" id="3.40.50.10090">
    <property type="match status" value="2"/>
</dbReference>
<dbReference type="Pfam" id="PF02602">
    <property type="entry name" value="HEM4"/>
    <property type="match status" value="1"/>
</dbReference>
<dbReference type="PANTHER" id="PTHR12390">
    <property type="entry name" value="UROPORPHYRINOGEN III SYNTHASE"/>
    <property type="match status" value="1"/>
</dbReference>
<comment type="caution">
    <text evidence="2">The sequence shown here is derived from an EMBL/GenBank/DDBJ whole genome shotgun (WGS) entry which is preliminary data.</text>
</comment>
<reference evidence="2" key="1">
    <citation type="submission" date="2019-08" db="EMBL/GenBank/DDBJ databases">
        <authorList>
            <person name="Kucharzyk K."/>
            <person name="Murdoch R.W."/>
            <person name="Higgins S."/>
            <person name="Loffler F."/>
        </authorList>
    </citation>
    <scope>NUCLEOTIDE SEQUENCE</scope>
</reference>
<organism evidence="2">
    <name type="scientific">bioreactor metagenome</name>
    <dbReference type="NCBI Taxonomy" id="1076179"/>
    <lineage>
        <taxon>unclassified sequences</taxon>
        <taxon>metagenomes</taxon>
        <taxon>ecological metagenomes</taxon>
    </lineage>
</organism>
<sequence>MKIKQVLISQPKPAEIEKSPYYEVIKKHNLCVDFHKFFKIEGLSSIDFRKENKVRLADHSAVIFTSKHAVDHFFRLAGELRAEAPETMKYFCSSESTAYYLQRYIQYRKRKIFFSNKEASDLVDIIRKHKSEKYLLPCNEDHNNELSDLLDVQKIAYSKAVMYRTVPDDMTFLDLNKYDLLVFFSPAGIKSLQKNFPGFTQGEKIIGVFGHTTAEAAKEAGLSVQVEAPTATAPSMAKAIEQYLAANNKSK</sequence>
<evidence type="ECO:0000259" key="1">
    <source>
        <dbReference type="Pfam" id="PF02602"/>
    </source>
</evidence>